<feature type="chain" id="PRO_5045124966" description="DUF4421 domain-containing protein" evidence="1">
    <location>
        <begin position="20"/>
        <end position="344"/>
    </location>
</feature>
<sequence>MKNYTLLLFTTLLVYTSFGQNTTSAEDNNAFNDYYPIAVKPSFSYQSNMNSQENILFDAKPVVYYSIYNNMRKNMQESISKPSDAIYITFQPHIRMYAENSKPVKTPSYRILFGWQRMVKTKSNNFFAWAIETGHYSNGQSGCAFLSGAEDESMECNDFHATITDASNLSSLLNRTNGNFSTNTTKLSFNFRFNNLNQFDKPYKVHSFTVSWELYHNKFIGLFDFGGYSDFDIDIYGHNRFNLGYEFVHVWKPNLRYAFEQKFEIIQGAHPFVEPLRSETTFTLYPFDRDIGIFASYVYGHDNYNYRFVDSGNQIAIGVSWDWFTPFQIKRAKQIRESNTEDEP</sequence>
<dbReference type="EMBL" id="JACGWS010000010">
    <property type="protein sequence ID" value="MBC8756285.1"/>
    <property type="molecule type" value="Genomic_DNA"/>
</dbReference>
<keyword evidence="3" id="KW-1185">Reference proteome</keyword>
<gene>
    <name evidence="2" type="ORF">H2O64_16545</name>
</gene>
<accession>A0ABR7QCI1</accession>
<evidence type="ECO:0000313" key="2">
    <source>
        <dbReference type="EMBL" id="MBC8756285.1"/>
    </source>
</evidence>
<evidence type="ECO:0000313" key="3">
    <source>
        <dbReference type="Proteomes" id="UP000619238"/>
    </source>
</evidence>
<name>A0ABR7QCI1_9FLAO</name>
<comment type="caution">
    <text evidence="2">The sequence shown here is derived from an EMBL/GenBank/DDBJ whole genome shotgun (WGS) entry which is preliminary data.</text>
</comment>
<feature type="signal peptide" evidence="1">
    <location>
        <begin position="1"/>
        <end position="19"/>
    </location>
</feature>
<dbReference type="Proteomes" id="UP000619238">
    <property type="component" value="Unassembled WGS sequence"/>
</dbReference>
<evidence type="ECO:0008006" key="4">
    <source>
        <dbReference type="Google" id="ProtNLM"/>
    </source>
</evidence>
<dbReference type="RefSeq" id="WP_187563324.1">
    <property type="nucleotide sequence ID" value="NZ_JACGWS010000010.1"/>
</dbReference>
<proteinExistence type="predicted"/>
<protein>
    <recommendedName>
        <fullName evidence="4">DUF4421 domain-containing protein</fullName>
    </recommendedName>
</protein>
<organism evidence="2 3">
    <name type="scientific">Kordia aestuariivivens</name>
    <dbReference type="NCBI Taxonomy" id="2759037"/>
    <lineage>
        <taxon>Bacteria</taxon>
        <taxon>Pseudomonadati</taxon>
        <taxon>Bacteroidota</taxon>
        <taxon>Flavobacteriia</taxon>
        <taxon>Flavobacteriales</taxon>
        <taxon>Flavobacteriaceae</taxon>
        <taxon>Kordia</taxon>
    </lineage>
</organism>
<reference evidence="2 3" key="1">
    <citation type="submission" date="2020-07" db="EMBL/GenBank/DDBJ databases">
        <title>Description of Kordia aestuariivivens sp. nov., isolated from a tidal flat.</title>
        <authorList>
            <person name="Park S."/>
            <person name="Yoon J.-H."/>
        </authorList>
    </citation>
    <scope>NUCLEOTIDE SEQUENCE [LARGE SCALE GENOMIC DNA]</scope>
    <source>
        <strain evidence="2 3">YSTF-M3</strain>
    </source>
</reference>
<evidence type="ECO:0000256" key="1">
    <source>
        <dbReference type="SAM" id="SignalP"/>
    </source>
</evidence>
<keyword evidence="1" id="KW-0732">Signal</keyword>